<evidence type="ECO:0000313" key="2">
    <source>
        <dbReference type="EMBL" id="MBO8451100.1"/>
    </source>
</evidence>
<sequence length="138" mass="15179">MKQKTLFACLAAFAAVFAFSACDGFDDDDTPINEYVAGSWRANSSAASWTLSLTQGGAFNLSGYDLSSTSISPFVTLIGDYYGDMDRDDVDGDMDLWGEDGSQIEINYHRGLDRLSVESVFSSKEPLRYLYGVSFSRQ</sequence>
<dbReference type="Proteomes" id="UP000823616">
    <property type="component" value="Unassembled WGS sequence"/>
</dbReference>
<proteinExistence type="predicted"/>
<reference evidence="2" key="1">
    <citation type="submission" date="2020-10" db="EMBL/GenBank/DDBJ databases">
        <authorList>
            <person name="Gilroy R."/>
        </authorList>
    </citation>
    <scope>NUCLEOTIDE SEQUENCE</scope>
    <source>
        <strain evidence="2">B3-4054</strain>
    </source>
</reference>
<keyword evidence="1" id="KW-0732">Signal</keyword>
<dbReference type="AlphaFoldDB" id="A0A9D9EQY5"/>
<name>A0A9D9EQY5_9SPIR</name>
<comment type="caution">
    <text evidence="2">The sequence shown here is derived from an EMBL/GenBank/DDBJ whole genome shotgun (WGS) entry which is preliminary data.</text>
</comment>
<evidence type="ECO:0008006" key="4">
    <source>
        <dbReference type="Google" id="ProtNLM"/>
    </source>
</evidence>
<gene>
    <name evidence="2" type="ORF">IAA96_08355</name>
</gene>
<feature type="chain" id="PRO_5039262270" description="Lipocalin-like domain-containing protein" evidence="1">
    <location>
        <begin position="21"/>
        <end position="138"/>
    </location>
</feature>
<dbReference type="EMBL" id="JADIMS010000156">
    <property type="protein sequence ID" value="MBO8451100.1"/>
    <property type="molecule type" value="Genomic_DNA"/>
</dbReference>
<feature type="signal peptide" evidence="1">
    <location>
        <begin position="1"/>
        <end position="20"/>
    </location>
</feature>
<dbReference type="PROSITE" id="PS51257">
    <property type="entry name" value="PROKAR_LIPOPROTEIN"/>
    <property type="match status" value="1"/>
</dbReference>
<protein>
    <recommendedName>
        <fullName evidence="4">Lipocalin-like domain-containing protein</fullName>
    </recommendedName>
</protein>
<reference evidence="2" key="2">
    <citation type="journal article" date="2021" name="PeerJ">
        <title>Extensive microbial diversity within the chicken gut microbiome revealed by metagenomics and culture.</title>
        <authorList>
            <person name="Gilroy R."/>
            <person name="Ravi A."/>
            <person name="Getino M."/>
            <person name="Pursley I."/>
            <person name="Horton D.L."/>
            <person name="Alikhan N.F."/>
            <person name="Baker D."/>
            <person name="Gharbi K."/>
            <person name="Hall N."/>
            <person name="Watson M."/>
            <person name="Adriaenssens E.M."/>
            <person name="Foster-Nyarko E."/>
            <person name="Jarju S."/>
            <person name="Secka A."/>
            <person name="Antonio M."/>
            <person name="Oren A."/>
            <person name="Chaudhuri R.R."/>
            <person name="La Ragione R."/>
            <person name="Hildebrand F."/>
            <person name="Pallen M.J."/>
        </authorList>
    </citation>
    <scope>NUCLEOTIDE SEQUENCE</scope>
    <source>
        <strain evidence="2">B3-4054</strain>
    </source>
</reference>
<organism evidence="2 3">
    <name type="scientific">Candidatus Avitreponema avistercoris</name>
    <dbReference type="NCBI Taxonomy" id="2840705"/>
    <lineage>
        <taxon>Bacteria</taxon>
        <taxon>Pseudomonadati</taxon>
        <taxon>Spirochaetota</taxon>
        <taxon>Spirochaetia</taxon>
        <taxon>Spirochaetales</taxon>
        <taxon>Candidatus Avitreponema</taxon>
    </lineage>
</organism>
<accession>A0A9D9EQY5</accession>
<evidence type="ECO:0000256" key="1">
    <source>
        <dbReference type="SAM" id="SignalP"/>
    </source>
</evidence>
<evidence type="ECO:0000313" key="3">
    <source>
        <dbReference type="Proteomes" id="UP000823616"/>
    </source>
</evidence>